<evidence type="ECO:0000313" key="1">
    <source>
        <dbReference type="EMBL" id="EMO40129.1"/>
    </source>
</evidence>
<dbReference type="Pfam" id="PF14281">
    <property type="entry name" value="PDDEXK_4"/>
    <property type="match status" value="1"/>
</dbReference>
<gene>
    <name evidence="1" type="ORF">LEP1GSC186_4822</name>
</gene>
<evidence type="ECO:0000313" key="2">
    <source>
        <dbReference type="Proteomes" id="UP000012153"/>
    </source>
</evidence>
<dbReference type="AlphaFoldDB" id="M6UGB5"/>
<reference evidence="1 2" key="1">
    <citation type="submission" date="2013-01" db="EMBL/GenBank/DDBJ databases">
        <authorList>
            <person name="Harkins D.M."/>
            <person name="Durkin A.S."/>
            <person name="Brinkac L.M."/>
            <person name="Haft D.H."/>
            <person name="Selengut J.D."/>
            <person name="Sanka R."/>
            <person name="DePew J."/>
            <person name="Purushe J."/>
            <person name="Matthias M.A."/>
            <person name="Vinetz J.M."/>
            <person name="Sutton G.G."/>
            <person name="Nierman W.C."/>
            <person name="Fouts D.E."/>
        </authorList>
    </citation>
    <scope>NUCLEOTIDE SEQUENCE [LARGE SCALE GENOMIC DNA]</scope>
    <source>
        <strain evidence="1 2">ZUN142</strain>
    </source>
</reference>
<protein>
    <submittedName>
        <fullName evidence="1">PD-(D/E)XK nuclease family protein</fullName>
    </submittedName>
</protein>
<name>M6UGB5_9LEPT</name>
<dbReference type="Proteomes" id="UP000012153">
    <property type="component" value="Unassembled WGS sequence"/>
</dbReference>
<organism evidence="1 2">
    <name type="scientific">Leptospira noguchii serovar Autumnalis str. ZUN142</name>
    <dbReference type="NCBI Taxonomy" id="1085540"/>
    <lineage>
        <taxon>Bacteria</taxon>
        <taxon>Pseudomonadati</taxon>
        <taxon>Spirochaetota</taxon>
        <taxon>Spirochaetia</taxon>
        <taxon>Leptospirales</taxon>
        <taxon>Leptospiraceae</taxon>
        <taxon>Leptospira</taxon>
    </lineage>
</organism>
<dbReference type="InterPro" id="IPR029470">
    <property type="entry name" value="PDDEXK_4"/>
</dbReference>
<dbReference type="EMBL" id="AHOP02000037">
    <property type="protein sequence ID" value="EMO40129.1"/>
    <property type="molecule type" value="Genomic_DNA"/>
</dbReference>
<proteinExistence type="predicted"/>
<accession>M6UGB5</accession>
<dbReference type="RefSeq" id="WP_004439712.1">
    <property type="nucleotide sequence ID" value="NZ_AHOP02000037.1"/>
</dbReference>
<sequence length="390" mass="46443">MKTEIEELKNFVMEIDEIEKISKSIDSFNLFETLGLVHHEIRHSNVLTWLLDPFQTHNLSYLFLQKFLKDLIMFNLNSTDQINDQLIFDFETLNYEDVDVKREYKNIDILILIKEKNKEYCIIVENKIHSSESKNQLHKYKTIAEAEFSNHTKIFVFLSPDQQIPSEDYWILYGYERILNILENILSTKESEISKNVLEFIDQYIYILRRNIVGDKNIEEICKNLYKKHSKALDLIFQYRPDLFLKIKESIISRLKEESEIILDSDNPSKSYIRFTTKKIDQALPKLGSGWTNSQRILLFEFQNLSDRLNLKLYIGPGDKTLREKLYKILNSEQQKIFLPKKTLAAKWHSVFSYEILKKTDYAKIEDIEYELTDKKIENSLKNEFFPKLT</sequence>
<comment type="caution">
    <text evidence="1">The sequence shown here is derived from an EMBL/GenBank/DDBJ whole genome shotgun (WGS) entry which is preliminary data.</text>
</comment>